<dbReference type="STRING" id="743720.Psefu_1834"/>
<evidence type="ECO:0000256" key="1">
    <source>
        <dbReference type="SAM" id="Phobius"/>
    </source>
</evidence>
<dbReference type="EMBL" id="CP002727">
    <property type="protein sequence ID" value="AEF21807.1"/>
    <property type="molecule type" value="Genomic_DNA"/>
</dbReference>
<dbReference type="HOGENOM" id="CLU_1711663_0_0_6"/>
<name>F6AK93_PSEF1</name>
<dbReference type="AlphaFoldDB" id="F6AK93"/>
<sequence>MENALIFLENYWLEAIGLIASLFGIYEFIKIRASKKRIPAYSGALDENFAKFVYKNESSVFLLEAFLDEEKSRELANWIQENNSEQTIWFGVAHDESGTEFGFFKDDPEIHWNTRFWDSIHTKGYFKVHSIQGPYQGWMSVTLRGVGKEHINA</sequence>
<dbReference type="Proteomes" id="UP000000686">
    <property type="component" value="Chromosome"/>
</dbReference>
<proteinExistence type="predicted"/>
<keyword evidence="3" id="KW-1185">Reference proteome</keyword>
<organism evidence="2 3">
    <name type="scientific">Pseudomonas fulva (strain 12-X)</name>
    <dbReference type="NCBI Taxonomy" id="743720"/>
    <lineage>
        <taxon>Bacteria</taxon>
        <taxon>Pseudomonadati</taxon>
        <taxon>Pseudomonadota</taxon>
        <taxon>Gammaproteobacteria</taxon>
        <taxon>Pseudomonadales</taxon>
        <taxon>Pseudomonadaceae</taxon>
        <taxon>Pseudomonas</taxon>
    </lineage>
</organism>
<gene>
    <name evidence="2" type="ordered locus">Psefu_1834</name>
</gene>
<protein>
    <submittedName>
        <fullName evidence="2">Uncharacterized protein</fullName>
    </submittedName>
</protein>
<evidence type="ECO:0000313" key="2">
    <source>
        <dbReference type="EMBL" id="AEF21807.1"/>
    </source>
</evidence>
<keyword evidence="1" id="KW-1133">Transmembrane helix</keyword>
<dbReference type="KEGG" id="pfv:Psefu_1834"/>
<feature type="transmembrane region" description="Helical" evidence="1">
    <location>
        <begin position="12"/>
        <end position="29"/>
    </location>
</feature>
<accession>F6AK93</accession>
<reference evidence="2 3" key="1">
    <citation type="submission" date="2011-04" db="EMBL/GenBank/DDBJ databases">
        <title>Complete sequence of Pseudomonas fulva 12-X.</title>
        <authorList>
            <consortium name="US DOE Joint Genome Institute"/>
            <person name="Lucas S."/>
            <person name="Han J."/>
            <person name="Lapidus A."/>
            <person name="Cheng J.-F."/>
            <person name="Goodwin L."/>
            <person name="Pitluck S."/>
            <person name="Peters L."/>
            <person name="Mikhailova N."/>
            <person name="Pagani I."/>
            <person name="Davenport K."/>
            <person name="Han C."/>
            <person name="Tapia R."/>
            <person name="Land M."/>
            <person name="Hauser L."/>
            <person name="Kyrpides N."/>
            <person name="Ivanova N."/>
            <person name="Pagani I."/>
            <person name="Lcollab F.I."/>
            <person name="Woyke T."/>
        </authorList>
    </citation>
    <scope>NUCLEOTIDE SEQUENCE [LARGE SCALE GENOMIC DNA]</scope>
    <source>
        <strain evidence="3">12-X</strain>
    </source>
</reference>
<evidence type="ECO:0000313" key="3">
    <source>
        <dbReference type="Proteomes" id="UP000000686"/>
    </source>
</evidence>
<dbReference type="RefSeq" id="WP_013790938.1">
    <property type="nucleotide sequence ID" value="NC_015556.1"/>
</dbReference>
<keyword evidence="1" id="KW-0472">Membrane</keyword>
<keyword evidence="1" id="KW-0812">Transmembrane</keyword>